<dbReference type="RefSeq" id="WP_129885792.1">
    <property type="nucleotide sequence ID" value="NZ_CP035758.1"/>
</dbReference>
<evidence type="ECO:0000313" key="6">
    <source>
        <dbReference type="Proteomes" id="UP000290365"/>
    </source>
</evidence>
<protein>
    <recommendedName>
        <fullName evidence="4">MobA/MobL protein domain-containing protein</fullName>
    </recommendedName>
</protein>
<dbReference type="EMBL" id="CP035758">
    <property type="protein sequence ID" value="QBD75193.1"/>
    <property type="molecule type" value="Genomic_DNA"/>
</dbReference>
<gene>
    <name evidence="5" type="ORF">EPA93_03965</name>
</gene>
<keyword evidence="6" id="KW-1185">Reference proteome</keyword>
<dbReference type="KEGG" id="kbs:EPA93_03965"/>
<evidence type="ECO:0000313" key="5">
    <source>
        <dbReference type="EMBL" id="QBD75193.1"/>
    </source>
</evidence>
<accession>A0A4P6JJH8</accession>
<keyword evidence="2" id="KW-0184">Conjugation</keyword>
<sequence>MVVDANWYSCDIGVISRSGVRTAVGAAAYITGTKLYDRELEASPNYEPSDYTRKGGVEQWFITAQGKVPEWTFDIDALTNEAQAQDTRKNSRTARTGRFSLPSEADAAGREQITHEVADFLAERYGVAVIASVHAPDRHGDDRNWHAHLWFTTREIDENGLGAKTRVLDDKKTGPQEIIRIREAVADIINDYLEDAGIDERVDHRSYKDRGIDRTPMIHLGEAASALERQGIATSRGDRNRAIRESNWRIDQLTGEIAALQAERVRELKSAFLEPELEPAIEDSPISISQEAPEPALSWKEEKALVQDMAQTDVTGAILDPVAAYAPENSFAFLTQEEPAPEAQPPPALEEEPFQAQDPLMSEITKEFVRQIRQYGEIQEYGLGKSWFDKTLVKFANLYYDTVEAVKDTWQEYVVNRYQSRNNDHDKDIEHER</sequence>
<evidence type="ECO:0000259" key="4">
    <source>
        <dbReference type="Pfam" id="PF03389"/>
    </source>
</evidence>
<dbReference type="Pfam" id="PF03389">
    <property type="entry name" value="MobA_MobL"/>
    <property type="match status" value="1"/>
</dbReference>
<reference evidence="5 6" key="1">
    <citation type="submission" date="2019-01" db="EMBL/GenBank/DDBJ databases">
        <title>Ktedonosporobacter rubrisoli SCAWS-G2.</title>
        <authorList>
            <person name="Huang Y."/>
            <person name="Yan B."/>
        </authorList>
    </citation>
    <scope>NUCLEOTIDE SEQUENCE [LARGE SCALE GENOMIC DNA]</scope>
    <source>
        <strain evidence="5 6">SCAWS-G2</strain>
    </source>
</reference>
<dbReference type="AlphaFoldDB" id="A0A4P6JJH8"/>
<name>A0A4P6JJH8_KTERU</name>
<feature type="domain" description="MobA/MobL protein" evidence="4">
    <location>
        <begin position="21"/>
        <end position="229"/>
    </location>
</feature>
<feature type="coiled-coil region" evidence="3">
    <location>
        <begin position="243"/>
        <end position="270"/>
    </location>
</feature>
<evidence type="ECO:0000256" key="2">
    <source>
        <dbReference type="ARBA" id="ARBA00022971"/>
    </source>
</evidence>
<comment type="similarity">
    <text evidence="1">Belongs to the MobA/MobL family.</text>
</comment>
<evidence type="ECO:0000256" key="3">
    <source>
        <dbReference type="SAM" id="Coils"/>
    </source>
</evidence>
<dbReference type="Gene3D" id="3.30.930.30">
    <property type="match status" value="1"/>
</dbReference>
<dbReference type="InterPro" id="IPR005053">
    <property type="entry name" value="MobA_MobL"/>
</dbReference>
<organism evidence="5 6">
    <name type="scientific">Ktedonosporobacter rubrisoli</name>
    <dbReference type="NCBI Taxonomy" id="2509675"/>
    <lineage>
        <taxon>Bacteria</taxon>
        <taxon>Bacillati</taxon>
        <taxon>Chloroflexota</taxon>
        <taxon>Ktedonobacteria</taxon>
        <taxon>Ktedonobacterales</taxon>
        <taxon>Ktedonosporobacteraceae</taxon>
        <taxon>Ktedonosporobacter</taxon>
    </lineage>
</organism>
<proteinExistence type="inferred from homology"/>
<dbReference type="Proteomes" id="UP000290365">
    <property type="component" value="Chromosome"/>
</dbReference>
<keyword evidence="3" id="KW-0175">Coiled coil</keyword>
<evidence type="ECO:0000256" key="1">
    <source>
        <dbReference type="ARBA" id="ARBA00010873"/>
    </source>
</evidence>
<dbReference type="OrthoDB" id="1826980at2"/>